<feature type="region of interest" description="Disordered" evidence="2">
    <location>
        <begin position="187"/>
        <end position="211"/>
    </location>
</feature>
<protein>
    <submittedName>
        <fullName evidence="3">Uncharacterized protein</fullName>
    </submittedName>
</protein>
<dbReference type="EMBL" id="DF849382">
    <property type="protein sequence ID" value="GAT57063.1"/>
    <property type="molecule type" value="Genomic_DNA"/>
</dbReference>
<organism evidence="3 4">
    <name type="scientific">Mycena chlorophos</name>
    <name type="common">Agaric fungus</name>
    <name type="synonym">Agaricus chlorophos</name>
    <dbReference type="NCBI Taxonomy" id="658473"/>
    <lineage>
        <taxon>Eukaryota</taxon>
        <taxon>Fungi</taxon>
        <taxon>Dikarya</taxon>
        <taxon>Basidiomycota</taxon>
        <taxon>Agaricomycotina</taxon>
        <taxon>Agaricomycetes</taxon>
        <taxon>Agaricomycetidae</taxon>
        <taxon>Agaricales</taxon>
        <taxon>Marasmiineae</taxon>
        <taxon>Mycenaceae</taxon>
        <taxon>Mycena</taxon>
    </lineage>
</organism>
<keyword evidence="4" id="KW-1185">Reference proteome</keyword>
<gene>
    <name evidence="3" type="ORF">MCHLO_13644</name>
</gene>
<sequence>MESAKSTEMSNARASIWTNIARTRISRRLSPPTRCFDRSGPICRRIPLARSAFAPASWMEIYHANRIGVVRLWSRAPASVQLLYERPNHASVQASLVLSLRVIKRMKPAYRAQSISSASPSTLDSGEFESEETKDDSFAGSHRSWAFARGLTPQNSSLMLALDPYRGCSKGDVAGLVVAKHWEEAEEAASKKPVPPMRLQQPPQEDVQPPLLLRGKGGDKLTGELHHLSRLEFVQQIMKHVPIGLNGVRNHLRVVLGVVCAADQFLENKNARLRLGVRIADNWLVSIRNPGWMIGTVRTGDTKADLARLLPGATAIYSSSASTAGSSPTPVQALVDNNSAQLPSDDAISAPTLRSGGFATATEAKQAVIQILSGFEDELQAAKAEAHRLTHLLVAETNLRFAAEQGLEEMEKKIRELEQELVAEHHARTFAEDQLELTSELSRQRLDEAHTIRAVVDQYLAVDAKE</sequence>
<keyword evidence="1" id="KW-0175">Coiled coil</keyword>
<accession>A0ABQ0M114</accession>
<evidence type="ECO:0000256" key="2">
    <source>
        <dbReference type="SAM" id="MobiDB-lite"/>
    </source>
</evidence>
<evidence type="ECO:0000313" key="4">
    <source>
        <dbReference type="Proteomes" id="UP000815677"/>
    </source>
</evidence>
<feature type="compositionally biased region" description="Polar residues" evidence="2">
    <location>
        <begin position="114"/>
        <end position="124"/>
    </location>
</feature>
<dbReference type="Proteomes" id="UP000815677">
    <property type="component" value="Unassembled WGS sequence"/>
</dbReference>
<evidence type="ECO:0000256" key="1">
    <source>
        <dbReference type="SAM" id="Coils"/>
    </source>
</evidence>
<proteinExistence type="predicted"/>
<name>A0ABQ0M114_MYCCL</name>
<feature type="region of interest" description="Disordered" evidence="2">
    <location>
        <begin position="114"/>
        <end position="135"/>
    </location>
</feature>
<feature type="coiled-coil region" evidence="1">
    <location>
        <begin position="372"/>
        <end position="434"/>
    </location>
</feature>
<reference evidence="3" key="1">
    <citation type="submission" date="2014-09" db="EMBL/GenBank/DDBJ databases">
        <title>Genome sequence of the luminous mushroom Mycena chlorophos for searching fungal bioluminescence genes.</title>
        <authorList>
            <person name="Tanaka Y."/>
            <person name="Kasuga D."/>
            <person name="Oba Y."/>
            <person name="Hase S."/>
            <person name="Sato K."/>
            <person name="Oba Y."/>
            <person name="Sakakibara Y."/>
        </authorList>
    </citation>
    <scope>NUCLEOTIDE SEQUENCE</scope>
</reference>
<evidence type="ECO:0000313" key="3">
    <source>
        <dbReference type="EMBL" id="GAT57063.1"/>
    </source>
</evidence>